<accession>A0A498JUI2</accession>
<feature type="domain" description="Protein kinase" evidence="2">
    <location>
        <begin position="1"/>
        <end position="229"/>
    </location>
</feature>
<sequence>MHKLINILLDNGGQLKVAGFGLLRLSKISPDKAKLARPWADTDLSRNFLFDSIGAQVLNFWENLEESFLNHLIRQKLINLHKYYMRISNYNLSSFILCLYVAPEIYKDEIFTRSVDAYSFGLILYEVPFIFTIFIVLSSIIHCQFSTSKLVYFPGFLEYTMVEGLQPFDPKPMEEAAKLMCLEGKRPQLRTKSKSYPPVVKELIEECWNPEPVMRPIFSEIIVRLDKIVSNCSKQSRDGGKTCLSCLGTSIICLSSKGRRGGSLSSFGKRIEKRAWA</sequence>
<organism evidence="3 4">
    <name type="scientific">Malus domestica</name>
    <name type="common">Apple</name>
    <name type="synonym">Pyrus malus</name>
    <dbReference type="NCBI Taxonomy" id="3750"/>
    <lineage>
        <taxon>Eukaryota</taxon>
        <taxon>Viridiplantae</taxon>
        <taxon>Streptophyta</taxon>
        <taxon>Embryophyta</taxon>
        <taxon>Tracheophyta</taxon>
        <taxon>Spermatophyta</taxon>
        <taxon>Magnoliopsida</taxon>
        <taxon>eudicotyledons</taxon>
        <taxon>Gunneridae</taxon>
        <taxon>Pentapetalae</taxon>
        <taxon>rosids</taxon>
        <taxon>fabids</taxon>
        <taxon>Rosales</taxon>
        <taxon>Rosaceae</taxon>
        <taxon>Amygdaloideae</taxon>
        <taxon>Maleae</taxon>
        <taxon>Malus</taxon>
    </lineage>
</organism>
<dbReference type="EMBL" id="RDQH01000331">
    <property type="protein sequence ID" value="RXH99539.1"/>
    <property type="molecule type" value="Genomic_DNA"/>
</dbReference>
<dbReference type="InterPro" id="IPR051681">
    <property type="entry name" value="Ser/Thr_Kinases-Pseudokinases"/>
</dbReference>
<evidence type="ECO:0000313" key="3">
    <source>
        <dbReference type="EMBL" id="RXH99539.1"/>
    </source>
</evidence>
<evidence type="ECO:0000256" key="1">
    <source>
        <dbReference type="SAM" id="Phobius"/>
    </source>
</evidence>
<gene>
    <name evidence="3" type="ORF">DVH24_021341</name>
</gene>
<dbReference type="STRING" id="3750.A0A498JUI2"/>
<dbReference type="GO" id="GO:0004674">
    <property type="term" value="F:protein serine/threonine kinase activity"/>
    <property type="evidence" value="ECO:0007669"/>
    <property type="project" value="TreeGrafter"/>
</dbReference>
<dbReference type="Proteomes" id="UP000290289">
    <property type="component" value="Chromosome 5"/>
</dbReference>
<dbReference type="PROSITE" id="PS50011">
    <property type="entry name" value="PROTEIN_KINASE_DOM"/>
    <property type="match status" value="1"/>
</dbReference>
<keyword evidence="1" id="KW-1133">Transmembrane helix</keyword>
<dbReference type="AlphaFoldDB" id="A0A498JUI2"/>
<keyword evidence="1" id="KW-0812">Transmembrane</keyword>
<dbReference type="Gene3D" id="1.10.510.10">
    <property type="entry name" value="Transferase(Phosphotransferase) domain 1"/>
    <property type="match status" value="1"/>
</dbReference>
<reference evidence="3 4" key="1">
    <citation type="submission" date="2018-10" db="EMBL/GenBank/DDBJ databases">
        <title>A high-quality apple genome assembly.</title>
        <authorList>
            <person name="Hu J."/>
        </authorList>
    </citation>
    <scope>NUCLEOTIDE SEQUENCE [LARGE SCALE GENOMIC DNA]</scope>
    <source>
        <strain evidence="4">cv. HFTH1</strain>
        <tissue evidence="3">Young leaf</tissue>
    </source>
</reference>
<proteinExistence type="predicted"/>
<keyword evidence="4" id="KW-1185">Reference proteome</keyword>
<protein>
    <recommendedName>
        <fullName evidence="2">Protein kinase domain-containing protein</fullName>
    </recommendedName>
</protein>
<name>A0A498JUI2_MALDO</name>
<feature type="transmembrane region" description="Helical" evidence="1">
    <location>
        <begin position="122"/>
        <end position="141"/>
    </location>
</feature>
<dbReference type="InterPro" id="IPR000719">
    <property type="entry name" value="Prot_kinase_dom"/>
</dbReference>
<evidence type="ECO:0000313" key="4">
    <source>
        <dbReference type="Proteomes" id="UP000290289"/>
    </source>
</evidence>
<keyword evidence="1" id="KW-0472">Membrane</keyword>
<evidence type="ECO:0000259" key="2">
    <source>
        <dbReference type="PROSITE" id="PS50011"/>
    </source>
</evidence>
<dbReference type="PANTHER" id="PTHR44329:SF7">
    <property type="entry name" value="OS02G0608500 PROTEIN"/>
    <property type="match status" value="1"/>
</dbReference>
<dbReference type="PANTHER" id="PTHR44329">
    <property type="entry name" value="SERINE/THREONINE-PROTEIN KINASE TNNI3K-RELATED"/>
    <property type="match status" value="1"/>
</dbReference>
<dbReference type="InterPro" id="IPR011009">
    <property type="entry name" value="Kinase-like_dom_sf"/>
</dbReference>
<dbReference type="SUPFAM" id="SSF56112">
    <property type="entry name" value="Protein kinase-like (PK-like)"/>
    <property type="match status" value="1"/>
</dbReference>
<comment type="caution">
    <text evidence="3">The sequence shown here is derived from an EMBL/GenBank/DDBJ whole genome shotgun (WGS) entry which is preliminary data.</text>
</comment>
<feature type="transmembrane region" description="Helical" evidence="1">
    <location>
        <begin position="83"/>
        <end position="102"/>
    </location>
</feature>
<dbReference type="GO" id="GO:0005524">
    <property type="term" value="F:ATP binding"/>
    <property type="evidence" value="ECO:0007669"/>
    <property type="project" value="InterPro"/>
</dbReference>